<dbReference type="Proteomes" id="UP000029033">
    <property type="component" value="Unassembled WGS sequence"/>
</dbReference>
<dbReference type="GO" id="GO:0031176">
    <property type="term" value="F:endo-1,4-beta-xylanase activity"/>
    <property type="evidence" value="ECO:0007669"/>
    <property type="project" value="UniProtKB-EC"/>
</dbReference>
<evidence type="ECO:0000259" key="2">
    <source>
        <dbReference type="Pfam" id="PF20434"/>
    </source>
</evidence>
<dbReference type="Pfam" id="PF20434">
    <property type="entry name" value="BD-FAE"/>
    <property type="match status" value="1"/>
</dbReference>
<dbReference type="InterPro" id="IPR049492">
    <property type="entry name" value="BD-FAE-like_dom"/>
</dbReference>
<evidence type="ECO:0000313" key="4">
    <source>
        <dbReference type="Proteomes" id="UP000029033"/>
    </source>
</evidence>
<dbReference type="EC" id="3.2.1.8" evidence="3"/>
<dbReference type="Gene3D" id="3.40.50.1820">
    <property type="entry name" value="alpha/beta hydrolase"/>
    <property type="match status" value="1"/>
</dbReference>
<dbReference type="GeneID" id="85166850"/>
<dbReference type="SUPFAM" id="SSF53474">
    <property type="entry name" value="alpha/beta-Hydrolases"/>
    <property type="match status" value="1"/>
</dbReference>
<keyword evidence="1 3" id="KW-0378">Hydrolase</keyword>
<dbReference type="STRING" id="158787.BSCA_0417"/>
<reference evidence="3 4" key="1">
    <citation type="submission" date="2014-03" db="EMBL/GenBank/DDBJ databases">
        <title>Genomics of Bifidobacteria.</title>
        <authorList>
            <person name="Ventura M."/>
            <person name="Milani C."/>
            <person name="Lugli G.A."/>
        </authorList>
    </citation>
    <scope>NUCLEOTIDE SEQUENCE [LARGE SCALE GENOMIC DNA]</scope>
    <source>
        <strain evidence="3 4">LMG 21589</strain>
    </source>
</reference>
<dbReference type="InterPro" id="IPR029058">
    <property type="entry name" value="AB_hydrolase_fold"/>
</dbReference>
<name>A0A087D3I0_9BIFI</name>
<dbReference type="RefSeq" id="WP_033518489.1">
    <property type="nucleotide sequence ID" value="NZ_CAUPKV010000008.1"/>
</dbReference>
<dbReference type="AlphaFoldDB" id="A0A087D3I0"/>
<keyword evidence="4" id="KW-1185">Reference proteome</keyword>
<sequence length="274" mass="29619">MQYIDQTITGIDGSEARFIGYAIDNSDEVDPNRHRPTVLVIPGGGYVMTSDREAEPIALKFVGAGYNAFILRYSCQPSRYPTALLEAAEAMRLIRAHADAWHVDPDRIAVSGFSAGGHLAANLATTAGDDTLREHGYDPDAVRPNALMLSYPVITSGPFAHRGSFDAVLGPDRSGDPAWLDALSIEKHIDGKTPPVFAWHTVTDQAVPVENTLMLIQACKAAGVPIEAHLFPEGAHGLALGTVETAWEGKVANTVECIQVWPRLALDWLRRTLA</sequence>
<accession>A0A087D3I0</accession>
<dbReference type="EMBL" id="JGZO01000034">
    <property type="protein sequence ID" value="KFI90080.1"/>
    <property type="molecule type" value="Genomic_DNA"/>
</dbReference>
<keyword evidence="3" id="KW-0326">Glycosidase</keyword>
<dbReference type="eggNOG" id="COG0657">
    <property type="taxonomic scope" value="Bacteria"/>
</dbReference>
<comment type="caution">
    <text evidence="3">The sequence shown here is derived from an EMBL/GenBank/DDBJ whole genome shotgun (WGS) entry which is preliminary data.</text>
</comment>
<organism evidence="3 4">
    <name type="scientific">Bifidobacterium scardovii</name>
    <dbReference type="NCBI Taxonomy" id="158787"/>
    <lineage>
        <taxon>Bacteria</taxon>
        <taxon>Bacillati</taxon>
        <taxon>Actinomycetota</taxon>
        <taxon>Actinomycetes</taxon>
        <taxon>Bifidobacteriales</taxon>
        <taxon>Bifidobacteriaceae</taxon>
        <taxon>Bifidobacterium</taxon>
    </lineage>
</organism>
<evidence type="ECO:0000256" key="1">
    <source>
        <dbReference type="ARBA" id="ARBA00022801"/>
    </source>
</evidence>
<protein>
    <submittedName>
        <fullName evidence="3">Acetyl esterase</fullName>
        <ecNumber evidence="3">3.2.1.8</ecNumber>
    </submittedName>
</protein>
<dbReference type="PANTHER" id="PTHR48081:SF6">
    <property type="entry name" value="PEPTIDASE S9 PROLYL OLIGOPEPTIDASE CATALYTIC DOMAIN-CONTAINING PROTEIN"/>
    <property type="match status" value="1"/>
</dbReference>
<dbReference type="OrthoDB" id="9794725at2"/>
<feature type="domain" description="BD-FAE-like" evidence="2">
    <location>
        <begin position="33"/>
        <end position="216"/>
    </location>
</feature>
<evidence type="ECO:0000313" key="3">
    <source>
        <dbReference type="EMBL" id="KFI90080.1"/>
    </source>
</evidence>
<proteinExistence type="predicted"/>
<dbReference type="InterPro" id="IPR050300">
    <property type="entry name" value="GDXG_lipolytic_enzyme"/>
</dbReference>
<dbReference type="PANTHER" id="PTHR48081">
    <property type="entry name" value="AB HYDROLASE SUPERFAMILY PROTEIN C4A8.06C"/>
    <property type="match status" value="1"/>
</dbReference>
<gene>
    <name evidence="3" type="ORF">BSCA_0417</name>
</gene>